<evidence type="ECO:0000259" key="4">
    <source>
        <dbReference type="SMART" id="SM00967"/>
    </source>
</evidence>
<dbReference type="EMBL" id="DVJQ01000002">
    <property type="protein sequence ID" value="HIS73422.1"/>
    <property type="molecule type" value="Genomic_DNA"/>
</dbReference>
<comment type="caution">
    <text evidence="5">The sequence shown here is derived from an EMBL/GenBank/DDBJ whole genome shotgun (WGS) entry which is preliminary data.</text>
</comment>
<dbReference type="Pfam" id="PF00588">
    <property type="entry name" value="SpoU_methylase"/>
    <property type="match status" value="1"/>
</dbReference>
<accession>A0A9D1FH48</accession>
<dbReference type="Gene3D" id="3.40.1280.10">
    <property type="match status" value="1"/>
</dbReference>
<dbReference type="GO" id="GO:0008173">
    <property type="term" value="F:RNA methyltransferase activity"/>
    <property type="evidence" value="ECO:0007669"/>
    <property type="project" value="InterPro"/>
</dbReference>
<comment type="similarity">
    <text evidence="1">Belongs to the class IV-like SAM-binding methyltransferase superfamily. RNA methyltransferase TrmH family.</text>
</comment>
<keyword evidence="2 5" id="KW-0489">Methyltransferase</keyword>
<dbReference type="Pfam" id="PF22435">
    <property type="entry name" value="MRM3-like_sub_bind"/>
    <property type="match status" value="1"/>
</dbReference>
<dbReference type="GO" id="GO:0003723">
    <property type="term" value="F:RNA binding"/>
    <property type="evidence" value="ECO:0007669"/>
    <property type="project" value="InterPro"/>
</dbReference>
<dbReference type="GO" id="GO:0005737">
    <property type="term" value="C:cytoplasm"/>
    <property type="evidence" value="ECO:0007669"/>
    <property type="project" value="UniProtKB-ARBA"/>
</dbReference>
<feature type="domain" description="RNA 2-O ribose methyltransferase substrate binding" evidence="4">
    <location>
        <begin position="36"/>
        <end position="105"/>
    </location>
</feature>
<evidence type="ECO:0000256" key="1">
    <source>
        <dbReference type="ARBA" id="ARBA00007228"/>
    </source>
</evidence>
<dbReference type="InterPro" id="IPR029064">
    <property type="entry name" value="Ribosomal_eL30-like_sf"/>
</dbReference>
<dbReference type="AlphaFoldDB" id="A0A9D1FH48"/>
<organism evidence="5 6">
    <name type="scientific">Candidatus Galligastranaerophilus intestinavium</name>
    <dbReference type="NCBI Taxonomy" id="2840836"/>
    <lineage>
        <taxon>Bacteria</taxon>
        <taxon>Candidatus Galligastranaerophilus</taxon>
    </lineage>
</organism>
<dbReference type="PANTHER" id="PTHR43191:SF2">
    <property type="entry name" value="RRNA METHYLTRANSFERASE 3, MITOCHONDRIAL"/>
    <property type="match status" value="1"/>
</dbReference>
<gene>
    <name evidence="5" type="ORF">IAA86_00185</name>
</gene>
<dbReference type="InterPro" id="IPR001537">
    <property type="entry name" value="SpoU_MeTrfase"/>
</dbReference>
<dbReference type="SMART" id="SM00967">
    <property type="entry name" value="SpoU_sub_bind"/>
    <property type="match status" value="1"/>
</dbReference>
<name>A0A9D1FH48_9BACT</name>
<dbReference type="Gene3D" id="3.30.1330.30">
    <property type="match status" value="1"/>
</dbReference>
<reference evidence="5" key="2">
    <citation type="journal article" date="2021" name="PeerJ">
        <title>Extensive microbial diversity within the chicken gut microbiome revealed by metagenomics and culture.</title>
        <authorList>
            <person name="Gilroy R."/>
            <person name="Ravi A."/>
            <person name="Getino M."/>
            <person name="Pursley I."/>
            <person name="Horton D.L."/>
            <person name="Alikhan N.F."/>
            <person name="Baker D."/>
            <person name="Gharbi K."/>
            <person name="Hall N."/>
            <person name="Watson M."/>
            <person name="Adriaenssens E.M."/>
            <person name="Foster-Nyarko E."/>
            <person name="Jarju S."/>
            <person name="Secka A."/>
            <person name="Antonio M."/>
            <person name="Oren A."/>
            <person name="Chaudhuri R.R."/>
            <person name="La Ragione R."/>
            <person name="Hildebrand F."/>
            <person name="Pallen M.J."/>
        </authorList>
    </citation>
    <scope>NUCLEOTIDE SEQUENCE</scope>
    <source>
        <strain evidence="5">CHK152-2871</strain>
    </source>
</reference>
<dbReference type="PANTHER" id="PTHR43191">
    <property type="entry name" value="RRNA METHYLTRANSFERASE 3"/>
    <property type="match status" value="1"/>
</dbReference>
<reference evidence="5" key="1">
    <citation type="submission" date="2020-10" db="EMBL/GenBank/DDBJ databases">
        <authorList>
            <person name="Gilroy R."/>
        </authorList>
    </citation>
    <scope>NUCLEOTIDE SEQUENCE</scope>
    <source>
        <strain evidence="5">CHK152-2871</strain>
    </source>
</reference>
<dbReference type="Proteomes" id="UP000886865">
    <property type="component" value="Unassembled WGS sequence"/>
</dbReference>
<dbReference type="CDD" id="cd18095">
    <property type="entry name" value="SpoU-like_rRNA-MTase"/>
    <property type="match status" value="1"/>
</dbReference>
<evidence type="ECO:0000313" key="6">
    <source>
        <dbReference type="Proteomes" id="UP000886865"/>
    </source>
</evidence>
<dbReference type="InterPro" id="IPR029026">
    <property type="entry name" value="tRNA_m1G_MTases_N"/>
</dbReference>
<evidence type="ECO:0000313" key="5">
    <source>
        <dbReference type="EMBL" id="HIS73422.1"/>
    </source>
</evidence>
<evidence type="ECO:0000256" key="3">
    <source>
        <dbReference type="ARBA" id="ARBA00022679"/>
    </source>
</evidence>
<dbReference type="GO" id="GO:0032259">
    <property type="term" value="P:methylation"/>
    <property type="evidence" value="ECO:0007669"/>
    <property type="project" value="UniProtKB-KW"/>
</dbReference>
<dbReference type="GO" id="GO:0006396">
    <property type="term" value="P:RNA processing"/>
    <property type="evidence" value="ECO:0007669"/>
    <property type="project" value="InterPro"/>
</dbReference>
<dbReference type="InterPro" id="IPR051259">
    <property type="entry name" value="rRNA_Methyltransferase"/>
</dbReference>
<sequence length="265" mass="29461">MLENNFIEITSLNNELVKDVAKLQQKKYRTQSGLLLLEGEKSVFGALEENIGIKYIFFCDENMLKEFPKNENVKFCKVNEKVMAKLSTTKSPTNILAVAFALEYDLNSVLKKNRLVLIDSIKDAGNLGTIIRSACALNMDAILLFGECCDEFSSKVIRSSAGNIFKIPVIQLGMDTCVLEKLKKSHKIISTVAPFGIWGKKAKLCDEITYPKSFILALGSEASGLCDKILNFSDIYVTLKTANQVESLNISVFAGIIFYIINSKK</sequence>
<dbReference type="InterPro" id="IPR053888">
    <property type="entry name" value="MRM3-like_sub_bind"/>
</dbReference>
<dbReference type="InterPro" id="IPR029028">
    <property type="entry name" value="Alpha/beta_knot_MTases"/>
</dbReference>
<proteinExistence type="inferred from homology"/>
<dbReference type="SUPFAM" id="SSF75217">
    <property type="entry name" value="alpha/beta knot"/>
    <property type="match status" value="1"/>
</dbReference>
<protein>
    <submittedName>
        <fullName evidence="5">RNA methyltransferase</fullName>
    </submittedName>
</protein>
<evidence type="ECO:0000256" key="2">
    <source>
        <dbReference type="ARBA" id="ARBA00022603"/>
    </source>
</evidence>
<dbReference type="SUPFAM" id="SSF55315">
    <property type="entry name" value="L30e-like"/>
    <property type="match status" value="1"/>
</dbReference>
<keyword evidence="3" id="KW-0808">Transferase</keyword>
<dbReference type="InterPro" id="IPR013123">
    <property type="entry name" value="SpoU_subst-bd"/>
</dbReference>